<feature type="compositionally biased region" description="Basic and acidic residues" evidence="1">
    <location>
        <begin position="33"/>
        <end position="59"/>
    </location>
</feature>
<evidence type="ECO:0000256" key="1">
    <source>
        <dbReference type="SAM" id="MobiDB-lite"/>
    </source>
</evidence>
<feature type="compositionally biased region" description="Basic and acidic residues" evidence="1">
    <location>
        <begin position="1"/>
        <end position="16"/>
    </location>
</feature>
<proteinExistence type="predicted"/>
<dbReference type="EMBL" id="CP017755">
    <property type="protein sequence ID" value="AOZ10609.1"/>
    <property type="molecule type" value="Genomic_DNA"/>
</dbReference>
<evidence type="ECO:0000313" key="2">
    <source>
        <dbReference type="EMBL" id="AOZ10609.1"/>
    </source>
</evidence>
<protein>
    <recommendedName>
        <fullName evidence="4">BON domain-containing protein</fullName>
    </recommendedName>
</protein>
<gene>
    <name evidence="2" type="ORF">BKK80_34290</name>
</gene>
<sequence length="193" mass="21798">MPEDETRRWRAERRYGGTEQGYSDVADPYRPGRVRDLSGGRYGNQRERLPREAPGDPRLARMPARAYGSLPLPPPLREAYRRGYRAGYADAFEEAFAAGRHAGLQERSESAAAPSGGAVDLRLHHALLARLRQPQEGTAFSRVWVEVRGGVATFHGEVPEERFRRRLDWIGFDIYGVGRVHNLVSVRPPHVQD</sequence>
<reference evidence="2 3" key="1">
    <citation type="submission" date="2016-10" db="EMBL/GenBank/DDBJ databases">
        <title>Complete genome sequences of three Cupriavidus strains isolated from various Malaysian environments.</title>
        <authorList>
            <person name="Abdullah A.A.-A."/>
            <person name="Shafie N.A.H."/>
            <person name="Lau N.S."/>
        </authorList>
    </citation>
    <scope>NUCLEOTIDE SEQUENCE [LARGE SCALE GENOMIC DNA]</scope>
    <source>
        <strain evidence="2 3">USMAA1020</strain>
    </source>
</reference>
<organism evidence="2 3">
    <name type="scientific">Cupriavidus malaysiensis</name>
    <dbReference type="NCBI Taxonomy" id="367825"/>
    <lineage>
        <taxon>Bacteria</taxon>
        <taxon>Pseudomonadati</taxon>
        <taxon>Pseudomonadota</taxon>
        <taxon>Betaproteobacteria</taxon>
        <taxon>Burkholderiales</taxon>
        <taxon>Burkholderiaceae</taxon>
        <taxon>Cupriavidus</taxon>
    </lineage>
</organism>
<dbReference type="RefSeq" id="WP_071073114.1">
    <property type="nucleotide sequence ID" value="NZ_CP017755.1"/>
</dbReference>
<evidence type="ECO:0008006" key="4">
    <source>
        <dbReference type="Google" id="ProtNLM"/>
    </source>
</evidence>
<dbReference type="Proteomes" id="UP000177515">
    <property type="component" value="Chromosome 2"/>
</dbReference>
<feature type="region of interest" description="Disordered" evidence="1">
    <location>
        <begin position="1"/>
        <end position="59"/>
    </location>
</feature>
<keyword evidence="3" id="KW-1185">Reference proteome</keyword>
<evidence type="ECO:0000313" key="3">
    <source>
        <dbReference type="Proteomes" id="UP000177515"/>
    </source>
</evidence>
<name>A0ABN4U0B9_9BURK</name>
<accession>A0ABN4U0B9</accession>